<organism evidence="3 4">
    <name type="scientific">Brevundimonas intermedia</name>
    <dbReference type="NCBI Taxonomy" id="74315"/>
    <lineage>
        <taxon>Bacteria</taxon>
        <taxon>Pseudomonadati</taxon>
        <taxon>Pseudomonadota</taxon>
        <taxon>Alphaproteobacteria</taxon>
        <taxon>Caulobacterales</taxon>
        <taxon>Caulobacteraceae</taxon>
        <taxon>Brevundimonas</taxon>
    </lineage>
</organism>
<dbReference type="PROSITE" id="PS51257">
    <property type="entry name" value="PROKAR_LIPOPROTEIN"/>
    <property type="match status" value="1"/>
</dbReference>
<dbReference type="OrthoDB" id="6164713at2"/>
<dbReference type="RefSeq" id="WP_135195139.1">
    <property type="nucleotide sequence ID" value="NZ_SPVH01000006.1"/>
</dbReference>
<sequence>MKTALFPMAAAIAAIAALAACGDHQVNPPNEPAAPLRTPEAMQQVEAKGPSSLAARGPRSFVGVWAANPQWCARPQGERSPITLTPLRFDAYGHNCDIASIDETGSGYVAALRCATQGQTKTERVHMSTTGDVMNLTYIDRDMTTVKLARCPGSPRAPDPANPLEKMMKPDGAETPPVAPPS</sequence>
<evidence type="ECO:0000313" key="4">
    <source>
        <dbReference type="Proteomes" id="UP000298216"/>
    </source>
</evidence>
<comment type="caution">
    <text evidence="3">The sequence shown here is derived from an EMBL/GenBank/DDBJ whole genome shotgun (WGS) entry which is preliminary data.</text>
</comment>
<gene>
    <name evidence="3" type="ORF">EGY25_11775</name>
</gene>
<evidence type="ECO:0000256" key="2">
    <source>
        <dbReference type="SAM" id="SignalP"/>
    </source>
</evidence>
<feature type="region of interest" description="Disordered" evidence="1">
    <location>
        <begin position="152"/>
        <end position="182"/>
    </location>
</feature>
<accession>A0A4Y9RUV3</accession>
<dbReference type="AlphaFoldDB" id="A0A4Y9RUV3"/>
<dbReference type="Proteomes" id="UP000298216">
    <property type="component" value="Unassembled WGS sequence"/>
</dbReference>
<keyword evidence="2" id="KW-0732">Signal</keyword>
<feature type="signal peptide" evidence="2">
    <location>
        <begin position="1"/>
        <end position="19"/>
    </location>
</feature>
<proteinExistence type="predicted"/>
<protein>
    <recommendedName>
        <fullName evidence="5">DUF3617 family protein</fullName>
    </recommendedName>
</protein>
<evidence type="ECO:0008006" key="5">
    <source>
        <dbReference type="Google" id="ProtNLM"/>
    </source>
</evidence>
<name>A0A4Y9RUV3_9CAUL</name>
<reference evidence="3 4" key="1">
    <citation type="submission" date="2019-03" db="EMBL/GenBank/DDBJ databases">
        <title>Draft genome of Brevundimonas sp. a heavy metal resistant soil bacteria.</title>
        <authorList>
            <person name="Soto J."/>
        </authorList>
    </citation>
    <scope>NUCLEOTIDE SEQUENCE [LARGE SCALE GENOMIC DNA]</scope>
    <source>
        <strain evidence="3 4">B-10</strain>
    </source>
</reference>
<keyword evidence="4" id="KW-1185">Reference proteome</keyword>
<dbReference type="EMBL" id="SPVH01000006">
    <property type="protein sequence ID" value="TFW12663.1"/>
    <property type="molecule type" value="Genomic_DNA"/>
</dbReference>
<feature type="chain" id="PRO_5021460370" description="DUF3617 family protein" evidence="2">
    <location>
        <begin position="20"/>
        <end position="182"/>
    </location>
</feature>
<evidence type="ECO:0000313" key="3">
    <source>
        <dbReference type="EMBL" id="TFW12663.1"/>
    </source>
</evidence>
<evidence type="ECO:0000256" key="1">
    <source>
        <dbReference type="SAM" id="MobiDB-lite"/>
    </source>
</evidence>